<sequence length="67" mass="7529">METAVIGVTQGGHHRDYLMERGTNEHDAELDVPVQERRGNAAATRLFRRVRGFKPGAAPDRYRPAVQ</sequence>
<proteinExistence type="predicted"/>
<accession>A0A149PFQ3</accession>
<reference evidence="1 2" key="1">
    <citation type="journal article" date="2015" name="Int. J. Syst. Evol. Microbiol.">
        <title>Burkholderia monticola sp. nov., isolated from mountain soil.</title>
        <authorList>
            <person name="Baek I."/>
            <person name="Seo B."/>
            <person name="Lee I."/>
            <person name="Yi H."/>
            <person name="Chun J."/>
        </authorList>
    </citation>
    <scope>NUCLEOTIDE SEQUENCE [LARGE SCALE GENOMIC DNA]</scope>
    <source>
        <strain evidence="1 2">JC2948</strain>
    </source>
</reference>
<name>A0A149PFQ3_9BURK</name>
<evidence type="ECO:0000313" key="2">
    <source>
        <dbReference type="Proteomes" id="UP000075613"/>
    </source>
</evidence>
<organism evidence="1 2">
    <name type="scientific">Paraburkholderia monticola</name>
    <dbReference type="NCBI Taxonomy" id="1399968"/>
    <lineage>
        <taxon>Bacteria</taxon>
        <taxon>Pseudomonadati</taxon>
        <taxon>Pseudomonadota</taxon>
        <taxon>Betaproteobacteria</taxon>
        <taxon>Burkholderiales</taxon>
        <taxon>Burkholderiaceae</taxon>
        <taxon>Paraburkholderia</taxon>
    </lineage>
</organism>
<dbReference type="EMBL" id="LRBG01000037">
    <property type="protein sequence ID" value="KXU83880.1"/>
    <property type="molecule type" value="Genomic_DNA"/>
</dbReference>
<dbReference type="Proteomes" id="UP000075613">
    <property type="component" value="Unassembled WGS sequence"/>
</dbReference>
<evidence type="ECO:0000313" key="1">
    <source>
        <dbReference type="EMBL" id="KXU83880.1"/>
    </source>
</evidence>
<keyword evidence="2" id="KW-1185">Reference proteome</keyword>
<dbReference type="AlphaFoldDB" id="A0A149PFQ3"/>
<gene>
    <name evidence="1" type="ORF">CI15_25465</name>
</gene>
<comment type="caution">
    <text evidence="1">The sequence shown here is derived from an EMBL/GenBank/DDBJ whole genome shotgun (WGS) entry which is preliminary data.</text>
</comment>
<protein>
    <submittedName>
        <fullName evidence="1">Uncharacterized protein</fullName>
    </submittedName>
</protein>